<dbReference type="SUPFAM" id="SSF103039">
    <property type="entry name" value="CheC-like"/>
    <property type="match status" value="1"/>
</dbReference>
<dbReference type="AlphaFoldDB" id="A0A2K9E7I0"/>
<dbReference type="PANTHER" id="PTHR39452">
    <property type="entry name" value="CHEY-P PHOSPHATASE CHEX"/>
    <property type="match status" value="1"/>
</dbReference>
<dbReference type="RefSeq" id="WP_101302903.1">
    <property type="nucleotide sequence ID" value="NZ_CP025197.1"/>
</dbReference>
<dbReference type="GO" id="GO:0016787">
    <property type="term" value="F:hydrolase activity"/>
    <property type="evidence" value="ECO:0007669"/>
    <property type="project" value="UniProtKB-KW"/>
</dbReference>
<dbReference type="KEGG" id="hsc:HVS_12775"/>
<organism evidence="3 4">
    <name type="scientific">Acetivibrio saccincola</name>
    <dbReference type="NCBI Taxonomy" id="1677857"/>
    <lineage>
        <taxon>Bacteria</taxon>
        <taxon>Bacillati</taxon>
        <taxon>Bacillota</taxon>
        <taxon>Clostridia</taxon>
        <taxon>Eubacteriales</taxon>
        <taxon>Oscillospiraceae</taxon>
        <taxon>Acetivibrio</taxon>
    </lineage>
</organism>
<feature type="domain" description="Chemotaxis phosphatase CheX-like" evidence="2">
    <location>
        <begin position="46"/>
        <end position="121"/>
    </location>
</feature>
<dbReference type="Proteomes" id="UP000233534">
    <property type="component" value="Chromosome"/>
</dbReference>
<evidence type="ECO:0000313" key="3">
    <source>
        <dbReference type="EMBL" id="AUG58428.1"/>
    </source>
</evidence>
<dbReference type="Gene3D" id="3.40.1550.10">
    <property type="entry name" value="CheC-like"/>
    <property type="match status" value="1"/>
</dbReference>
<evidence type="ECO:0000313" key="4">
    <source>
        <dbReference type="Proteomes" id="UP000233534"/>
    </source>
</evidence>
<dbReference type="PANTHER" id="PTHR39452:SF1">
    <property type="entry name" value="CHEY-P PHOSPHATASE CHEX"/>
    <property type="match status" value="1"/>
</dbReference>
<dbReference type="GO" id="GO:0006935">
    <property type="term" value="P:chemotaxis"/>
    <property type="evidence" value="ECO:0007669"/>
    <property type="project" value="UniProtKB-KW"/>
</dbReference>
<gene>
    <name evidence="3" type="primary">cheX2</name>
    <name evidence="3" type="ORF">HVS_12775</name>
</gene>
<keyword evidence="1" id="KW-0145">Chemotaxis</keyword>
<reference evidence="3 4" key="1">
    <citation type="submission" date="2017-12" db="EMBL/GenBank/DDBJ databases">
        <title>Complete genome sequence of Herbivorax saccincola GGR1, a novel Cellulosome-producing hydrolytic bacterium in a thermophilic biogas plant, established by Illumina and Nanopore MinION sequencing.</title>
        <authorList>
            <person name="Pechtl A."/>
            <person name="Ruckert C."/>
            <person name="Koeck D.E."/>
            <person name="Maus I."/>
            <person name="Winkler A."/>
            <person name="Kalinowski J."/>
            <person name="Puhler A."/>
            <person name="Schwarz W.W."/>
            <person name="Zverlov V.V."/>
            <person name="Schluter A."/>
            <person name="Liebl W."/>
        </authorList>
    </citation>
    <scope>NUCLEOTIDE SEQUENCE [LARGE SCALE GENOMIC DNA]</scope>
    <source>
        <strain evidence="4">SR1</strain>
    </source>
</reference>
<accession>A0A2K9E7I0</accession>
<evidence type="ECO:0000256" key="1">
    <source>
        <dbReference type="ARBA" id="ARBA00022500"/>
    </source>
</evidence>
<dbReference type="Pfam" id="PF13690">
    <property type="entry name" value="CheX"/>
    <property type="match status" value="1"/>
</dbReference>
<keyword evidence="3" id="KW-0378">Hydrolase</keyword>
<name>A0A2K9E7I0_9FIRM</name>
<evidence type="ECO:0000259" key="2">
    <source>
        <dbReference type="Pfam" id="PF13690"/>
    </source>
</evidence>
<keyword evidence="4" id="KW-1185">Reference proteome</keyword>
<protein>
    <submittedName>
        <fullName evidence="3">CheY-P phosphatase CheX</fullName>
        <ecNumber evidence="3">3.-.-.-</ecNumber>
    </submittedName>
</protein>
<sequence>MKAEYVNSFYKATKEVFQLLVDIEPKRGELKLVEELKNSKDANVKLGVKGDLKGAILFSFPKDMTLELVKIMSGMEMDKIDKFTTSALGEVANIIGGNAFIFLSEHNLSCDITPPEIFIGEYNPSPWEKEKALLLPLTTPIGEFDITINLKENN</sequence>
<proteinExistence type="predicted"/>
<dbReference type="EMBL" id="CP025197">
    <property type="protein sequence ID" value="AUG58428.1"/>
    <property type="molecule type" value="Genomic_DNA"/>
</dbReference>
<dbReference type="InterPro" id="IPR028051">
    <property type="entry name" value="CheX-like_dom"/>
</dbReference>
<dbReference type="EC" id="3.-.-.-" evidence="3"/>
<dbReference type="InterPro" id="IPR038756">
    <property type="entry name" value="CheX-like"/>
</dbReference>
<dbReference type="InterPro" id="IPR028976">
    <property type="entry name" value="CheC-like_sf"/>
</dbReference>
<dbReference type="CDD" id="cd17906">
    <property type="entry name" value="CheX"/>
    <property type="match status" value="1"/>
</dbReference>